<proteinExistence type="predicted"/>
<comment type="caution">
    <text evidence="4">The sequence shown here is derived from an EMBL/GenBank/DDBJ whole genome shotgun (WGS) entry which is preliminary data.</text>
</comment>
<keyword evidence="2" id="KW-0812">Transmembrane</keyword>
<accession>A0A5J4W5G0</accession>
<sequence length="559" mass="62922">MIDSKQHTFNIQLQQADKQYEISKAHLMQVWSLLTRRSVDVDKIQHHLRIGSLNARIAQEQYNTLLIAHSENSNILRQYSVLMRDLYGEDRFAIEMLCEDDLMKQENKIDLLQNEDELGQNNDIWGVDAEQTNQQQQEGEQNQNEDQDGINQTEGGKQLQNSDSLSDGNSPLINNKSKSASDVIYLQDHKNTNFISDIDAGRAERDEILIAEYVNIAFEYSRYYMFNILTLDQDTGSELDAIYEEAYGVTYPLLIGVGPDMEITKSTSDELRLTRYILWVEDAINVMLQLFTYNPEDTTHGRGYFYTMKQQLAVITLIVPFAATEEMKIVSHSAHKVVQSSSDISIIVVMCFVVATLIMIIGLNILMRLEISKIIKDRKAKIRLLCNVTVEKAQKMYTLMQDRNDPNERKRIKRKKKRGDGNQTQRSGGTDETHSTASGASGASGGSIASNRSGKSGSSEFKKRALNKRSRSKSTMKSGESKISLDSGASGASGDNKMGQSKDPMLEKLQQMQQGQDAQQGAQHLGMDPDMHQGIIHPGMMDYGTYGYSTAKYQMLGQP</sequence>
<dbReference type="AlphaFoldDB" id="A0A5J4W5G0"/>
<feature type="compositionally biased region" description="Low complexity" evidence="1">
    <location>
        <begin position="132"/>
        <end position="142"/>
    </location>
</feature>
<feature type="transmembrane region" description="Helical" evidence="2">
    <location>
        <begin position="344"/>
        <end position="366"/>
    </location>
</feature>
<feature type="compositionally biased region" description="Basic residues" evidence="1">
    <location>
        <begin position="464"/>
        <end position="474"/>
    </location>
</feature>
<feature type="compositionally biased region" description="Low complexity" evidence="1">
    <location>
        <begin position="510"/>
        <end position="523"/>
    </location>
</feature>
<feature type="compositionally biased region" description="Polar residues" evidence="1">
    <location>
        <begin position="150"/>
        <end position="173"/>
    </location>
</feature>
<dbReference type="Proteomes" id="UP000324800">
    <property type="component" value="Unassembled WGS sequence"/>
</dbReference>
<evidence type="ECO:0000256" key="2">
    <source>
        <dbReference type="SAM" id="Phobius"/>
    </source>
</evidence>
<gene>
    <name evidence="4" type="ORF">EZS28_014617</name>
</gene>
<keyword evidence="2" id="KW-1133">Transmembrane helix</keyword>
<evidence type="ECO:0000259" key="3">
    <source>
        <dbReference type="Pfam" id="PF25474"/>
    </source>
</evidence>
<dbReference type="EMBL" id="SNRW01003430">
    <property type="protein sequence ID" value="KAA6389856.1"/>
    <property type="molecule type" value="Genomic_DNA"/>
</dbReference>
<feature type="region of interest" description="Disordered" evidence="1">
    <location>
        <begin position="399"/>
        <end position="532"/>
    </location>
</feature>
<name>A0A5J4W5G0_9EUKA</name>
<feature type="compositionally biased region" description="Low complexity" evidence="1">
    <location>
        <begin position="486"/>
        <end position="495"/>
    </location>
</feature>
<feature type="domain" description="TmcB/TmcC TPR repeats" evidence="3">
    <location>
        <begin position="9"/>
        <end position="106"/>
    </location>
</feature>
<reference evidence="4 5" key="1">
    <citation type="submission" date="2019-03" db="EMBL/GenBank/DDBJ databases">
        <title>Single cell metagenomics reveals metabolic interactions within the superorganism composed of flagellate Streblomastix strix and complex community of Bacteroidetes bacteria on its surface.</title>
        <authorList>
            <person name="Treitli S.C."/>
            <person name="Kolisko M."/>
            <person name="Husnik F."/>
            <person name="Keeling P."/>
            <person name="Hampl V."/>
        </authorList>
    </citation>
    <scope>NUCLEOTIDE SEQUENCE [LARGE SCALE GENOMIC DNA]</scope>
    <source>
        <strain evidence="4">ST1C</strain>
    </source>
</reference>
<dbReference type="InterPro" id="IPR057352">
    <property type="entry name" value="TPR_TmcB/C"/>
</dbReference>
<protein>
    <recommendedName>
        <fullName evidence="3">TmcB/TmcC TPR repeats domain-containing protein</fullName>
    </recommendedName>
</protein>
<evidence type="ECO:0000313" key="5">
    <source>
        <dbReference type="Proteomes" id="UP000324800"/>
    </source>
</evidence>
<keyword evidence="2" id="KW-0472">Membrane</keyword>
<dbReference type="Pfam" id="PF25474">
    <property type="entry name" value="TPR_TmcB"/>
    <property type="match status" value="1"/>
</dbReference>
<evidence type="ECO:0000256" key="1">
    <source>
        <dbReference type="SAM" id="MobiDB-lite"/>
    </source>
</evidence>
<feature type="region of interest" description="Disordered" evidence="1">
    <location>
        <begin position="132"/>
        <end position="173"/>
    </location>
</feature>
<feature type="compositionally biased region" description="Low complexity" evidence="1">
    <location>
        <begin position="435"/>
        <end position="454"/>
    </location>
</feature>
<organism evidence="4 5">
    <name type="scientific">Streblomastix strix</name>
    <dbReference type="NCBI Taxonomy" id="222440"/>
    <lineage>
        <taxon>Eukaryota</taxon>
        <taxon>Metamonada</taxon>
        <taxon>Preaxostyla</taxon>
        <taxon>Oxymonadida</taxon>
        <taxon>Streblomastigidae</taxon>
        <taxon>Streblomastix</taxon>
    </lineage>
</organism>
<evidence type="ECO:0000313" key="4">
    <source>
        <dbReference type="EMBL" id="KAA6389856.1"/>
    </source>
</evidence>